<evidence type="ECO:0000256" key="1">
    <source>
        <dbReference type="SAM" id="MobiDB-lite"/>
    </source>
</evidence>
<gene>
    <name evidence="3" type="ORF">SCF082_LOCUS33284</name>
</gene>
<keyword evidence="3" id="KW-0418">Kinase</keyword>
<feature type="region of interest" description="Disordered" evidence="1">
    <location>
        <begin position="485"/>
        <end position="506"/>
    </location>
</feature>
<keyword evidence="3" id="KW-0808">Transferase</keyword>
<dbReference type="Proteomes" id="UP001642464">
    <property type="component" value="Unassembled WGS sequence"/>
</dbReference>
<comment type="caution">
    <text evidence="3">The sequence shown here is derived from an EMBL/GenBank/DDBJ whole genome shotgun (WGS) entry which is preliminary data.</text>
</comment>
<evidence type="ECO:0000313" key="4">
    <source>
        <dbReference type="Proteomes" id="UP001642464"/>
    </source>
</evidence>
<feature type="signal peptide" evidence="2">
    <location>
        <begin position="1"/>
        <end position="16"/>
    </location>
</feature>
<keyword evidence="4" id="KW-1185">Reference proteome</keyword>
<evidence type="ECO:0000313" key="3">
    <source>
        <dbReference type="EMBL" id="CAK9064748.1"/>
    </source>
</evidence>
<evidence type="ECO:0000256" key="2">
    <source>
        <dbReference type="SAM" id="SignalP"/>
    </source>
</evidence>
<dbReference type="EMBL" id="CAXAMM010029446">
    <property type="protein sequence ID" value="CAK9064748.1"/>
    <property type="molecule type" value="Genomic_DNA"/>
</dbReference>
<name>A0ABP0NMP5_9DINO</name>
<dbReference type="GO" id="GO:0016301">
    <property type="term" value="F:kinase activity"/>
    <property type="evidence" value="ECO:0007669"/>
    <property type="project" value="UniProtKB-KW"/>
</dbReference>
<protein>
    <submittedName>
        <fullName evidence="3">Serine/threonine-protein kinase pim-2</fullName>
    </submittedName>
</protein>
<keyword evidence="2" id="KW-0732">Signal</keyword>
<sequence>MYTAWLVFAVAIPVRSNICDSSADNVCMINVSKHVAGPDRSLSYAGKVLITKGCNIVSDDWFRIDATGDVTVENGSTIHAKGDLVINASGIHIRNSNLTSSLSRLELLSSASSAYANSTFSSATSRVSLDQLQDSNNTMGIVIADSCLKGSWMNMTCNKSGVNLEGSAALSTDARQLLQIRASTVEAGSKSTLTAGIISISTESSLQLEARILVGFATKQTPSEPPELQLTTQGSMTLGSSQYQWILSGLTASAQNLEITASSSVSIQHDTTCHNNGTKVADRCQGVLGSWATTTGAWPPSADGDVSFNLVLLARESLTIAQAARLQAASAFLCSNQMNVDDQSVIDVSGGGGLIWLSAQAITFGKAVRLDAAGSDGTAGSDKKLSFASAGGSGGQILIFVGSLQTPAAQADQPTITATGGKGACIQQAKIWVVSGAGGGGAIGMNWSTPTSTVGLKHDVEGGKLDLDSKGSSCNLIPTKELLDSTYGQQGDPRDPQYGRKGAKHQSSALAEYVDPGGSEQTQKSMRSPERIYLSMFAECTFKALNKAAEVGKMSARVEAVLKRLFPPLAPLFARCQRHCRAQAIIDVLNTESLSVGTDRLWKWMREPGNDFLLRFGCDRKASLAHLDFLDFAKSRLDWAPVNLLKEAWLIPVHGQGTFVEPFEVDISDPVLQLLEHTDFGPTAVLSVISTFNRAARIISKD</sequence>
<proteinExistence type="predicted"/>
<reference evidence="3 4" key="1">
    <citation type="submission" date="2024-02" db="EMBL/GenBank/DDBJ databases">
        <authorList>
            <person name="Chen Y."/>
            <person name="Shah S."/>
            <person name="Dougan E. K."/>
            <person name="Thang M."/>
            <person name="Chan C."/>
        </authorList>
    </citation>
    <scope>NUCLEOTIDE SEQUENCE [LARGE SCALE GENOMIC DNA]</scope>
</reference>
<organism evidence="3 4">
    <name type="scientific">Durusdinium trenchii</name>
    <dbReference type="NCBI Taxonomy" id="1381693"/>
    <lineage>
        <taxon>Eukaryota</taxon>
        <taxon>Sar</taxon>
        <taxon>Alveolata</taxon>
        <taxon>Dinophyceae</taxon>
        <taxon>Suessiales</taxon>
        <taxon>Symbiodiniaceae</taxon>
        <taxon>Durusdinium</taxon>
    </lineage>
</organism>
<accession>A0ABP0NMP5</accession>
<feature type="chain" id="PRO_5045901939" evidence="2">
    <location>
        <begin position="17"/>
        <end position="702"/>
    </location>
</feature>